<dbReference type="InterPro" id="IPR028090">
    <property type="entry name" value="JAB_dom_prok"/>
</dbReference>
<protein>
    <recommendedName>
        <fullName evidence="6">JAB domain-containing protein</fullName>
    </recommendedName>
</protein>
<dbReference type="SUPFAM" id="SSF102712">
    <property type="entry name" value="JAB1/MPN domain"/>
    <property type="match status" value="1"/>
</dbReference>
<dbReference type="EMBL" id="CP131061">
    <property type="protein sequence ID" value="WNY27109.1"/>
    <property type="molecule type" value="Genomic_DNA"/>
</dbReference>
<dbReference type="GO" id="GO:0006508">
    <property type="term" value="P:proteolysis"/>
    <property type="evidence" value="ECO:0007669"/>
    <property type="project" value="UniProtKB-KW"/>
</dbReference>
<dbReference type="AlphaFoldDB" id="A0AA96ZVV2"/>
<keyword evidence="3" id="KW-0378">Hydrolase</keyword>
<evidence type="ECO:0000256" key="2">
    <source>
        <dbReference type="ARBA" id="ARBA00022723"/>
    </source>
</evidence>
<dbReference type="GO" id="GO:0046872">
    <property type="term" value="F:metal ion binding"/>
    <property type="evidence" value="ECO:0007669"/>
    <property type="project" value="UniProtKB-KW"/>
</dbReference>
<proteinExistence type="predicted"/>
<keyword evidence="4" id="KW-0862">Zinc</keyword>
<keyword evidence="8" id="KW-1185">Reference proteome</keyword>
<name>A0AA96ZVV2_9EURY</name>
<gene>
    <name evidence="7" type="ORF">MsAm2_08970</name>
</gene>
<dbReference type="Proteomes" id="UP001304970">
    <property type="component" value="Chromosome"/>
</dbReference>
<sequence length="137" mass="15239">MTAKKIASETLDFILASCKASHPHEFGALLEADGDVITNIIYLPGTTATDESVSLNTWMLPNMKHAGSIHSHPNGAIYPSEEDLIFFQAGDINLIVGHPYNRTSWKAFDRSGNKVSIEIVDYDFQDDLMDDEMDDDF</sequence>
<feature type="domain" description="JAB" evidence="6">
    <location>
        <begin position="10"/>
        <end position="106"/>
    </location>
</feature>
<evidence type="ECO:0000256" key="4">
    <source>
        <dbReference type="ARBA" id="ARBA00022833"/>
    </source>
</evidence>
<evidence type="ECO:0000256" key="1">
    <source>
        <dbReference type="ARBA" id="ARBA00022670"/>
    </source>
</evidence>
<evidence type="ECO:0000313" key="8">
    <source>
        <dbReference type="Proteomes" id="UP001304970"/>
    </source>
</evidence>
<evidence type="ECO:0000259" key="6">
    <source>
        <dbReference type="Pfam" id="PF14464"/>
    </source>
</evidence>
<dbReference type="Pfam" id="PF14464">
    <property type="entry name" value="Prok-JAB"/>
    <property type="match status" value="1"/>
</dbReference>
<accession>A0AA96ZVV2</accession>
<reference evidence="7 8" key="1">
    <citation type="submission" date="2023-07" db="EMBL/GenBank/DDBJ databases">
        <title>Closed genome sequence of Methanosarcinaceae archaeon Am2.</title>
        <authorList>
            <person name="Poehlein A."/>
            <person name="Protasov E."/>
            <person name="Platt K."/>
            <person name="Reeh H."/>
            <person name="Daniel R."/>
            <person name="Brune A."/>
        </authorList>
    </citation>
    <scope>NUCLEOTIDE SEQUENCE [LARGE SCALE GENOMIC DNA]</scope>
    <source>
        <strain evidence="7 8">Am2</strain>
    </source>
</reference>
<evidence type="ECO:0000313" key="7">
    <source>
        <dbReference type="EMBL" id="WNY27109.1"/>
    </source>
</evidence>
<evidence type="ECO:0000256" key="5">
    <source>
        <dbReference type="ARBA" id="ARBA00023049"/>
    </source>
</evidence>
<evidence type="ECO:0000256" key="3">
    <source>
        <dbReference type="ARBA" id="ARBA00022801"/>
    </source>
</evidence>
<keyword evidence="2" id="KW-0479">Metal-binding</keyword>
<dbReference type="GO" id="GO:0008237">
    <property type="term" value="F:metallopeptidase activity"/>
    <property type="evidence" value="ECO:0007669"/>
    <property type="project" value="UniProtKB-KW"/>
</dbReference>
<dbReference type="GeneID" id="89228316"/>
<keyword evidence="5" id="KW-0482">Metalloprotease</keyword>
<organism evidence="7 8">
    <name type="scientific">Methanolapillus ohkumae</name>
    <dbReference type="NCBI Taxonomy" id="3028298"/>
    <lineage>
        <taxon>Archaea</taxon>
        <taxon>Methanobacteriati</taxon>
        <taxon>Methanobacteriota</taxon>
        <taxon>Stenosarchaea group</taxon>
        <taxon>Methanomicrobia</taxon>
        <taxon>Methanosarcinales</taxon>
        <taxon>Methanosarcinaceae</taxon>
        <taxon>Methanolapillus</taxon>
    </lineage>
</organism>
<keyword evidence="1" id="KW-0645">Protease</keyword>
<dbReference type="RefSeq" id="WP_338097089.1">
    <property type="nucleotide sequence ID" value="NZ_CP131061.1"/>
</dbReference>
<dbReference type="Gene3D" id="3.40.140.10">
    <property type="entry name" value="Cytidine Deaminase, domain 2"/>
    <property type="match status" value="1"/>
</dbReference>